<evidence type="ECO:0000256" key="4">
    <source>
        <dbReference type="SAM" id="Phobius"/>
    </source>
</evidence>
<dbReference type="Pfam" id="PF00535">
    <property type="entry name" value="Glycos_transf_2"/>
    <property type="match status" value="1"/>
</dbReference>
<dbReference type="SUPFAM" id="SSF53448">
    <property type="entry name" value="Nucleotide-diphospho-sugar transferases"/>
    <property type="match status" value="1"/>
</dbReference>
<keyword evidence="3 6" id="KW-0808">Transferase</keyword>
<evidence type="ECO:0000313" key="6">
    <source>
        <dbReference type="EMBL" id="ATL48447.1"/>
    </source>
</evidence>
<dbReference type="InterPro" id="IPR001173">
    <property type="entry name" value="Glyco_trans_2-like"/>
</dbReference>
<dbReference type="PANTHER" id="PTHR43179:SF12">
    <property type="entry name" value="GALACTOFURANOSYLTRANSFERASE GLFT2"/>
    <property type="match status" value="1"/>
</dbReference>
<comment type="similarity">
    <text evidence="1">Belongs to the glycosyltransferase 2 family.</text>
</comment>
<dbReference type="Gene3D" id="3.90.550.10">
    <property type="entry name" value="Spore Coat Polysaccharide Biosynthesis Protein SpsA, Chain A"/>
    <property type="match status" value="1"/>
</dbReference>
<sequence>MTTNNAKPLVSLVTLNFNQTDVTCEFLESTKHLKYLNFETIVVDNGSKVNPTAQIEAGNYPNVKVIVSPENLGFTGGNNLGMRHAKGDYLFIVNNDTEVTPDLLDRLLEPFFSNPEVGVTCPKIRYFHQPDTIQYAGFNPMNLFTGRQSAIGSKEVDNGQYNESRFTCCAHGAAMLVKREVIDKVGMFADKFFIYYEESDWSARIIKAGFKIMYVADALIYHKESITMGKESALKVYFHTRNRILYMRRNTSAGQLVAFTLFFTFLTFPKGVLKYTLKGQFQHLKSFLRGTFWNLTTSSYSPVS</sequence>
<evidence type="ECO:0000256" key="2">
    <source>
        <dbReference type="ARBA" id="ARBA00022676"/>
    </source>
</evidence>
<name>A0A291QWY7_9BACT</name>
<dbReference type="Proteomes" id="UP000220133">
    <property type="component" value="Chromosome"/>
</dbReference>
<accession>A0A291QWY7</accession>
<gene>
    <name evidence="6" type="ORF">COR50_15460</name>
</gene>
<dbReference type="OrthoDB" id="9771846at2"/>
<feature type="domain" description="Glycosyltransferase 2-like" evidence="5">
    <location>
        <begin position="11"/>
        <end position="170"/>
    </location>
</feature>
<dbReference type="PANTHER" id="PTHR43179">
    <property type="entry name" value="RHAMNOSYLTRANSFERASE WBBL"/>
    <property type="match status" value="1"/>
</dbReference>
<keyword evidence="4" id="KW-1133">Transmembrane helix</keyword>
<organism evidence="6 7">
    <name type="scientific">Chitinophaga caeni</name>
    <dbReference type="NCBI Taxonomy" id="2029983"/>
    <lineage>
        <taxon>Bacteria</taxon>
        <taxon>Pseudomonadati</taxon>
        <taxon>Bacteroidota</taxon>
        <taxon>Chitinophagia</taxon>
        <taxon>Chitinophagales</taxon>
        <taxon>Chitinophagaceae</taxon>
        <taxon>Chitinophaga</taxon>
    </lineage>
</organism>
<dbReference type="InterPro" id="IPR029044">
    <property type="entry name" value="Nucleotide-diphossugar_trans"/>
</dbReference>
<dbReference type="KEGG" id="cbae:COR50_15460"/>
<dbReference type="GO" id="GO:0016757">
    <property type="term" value="F:glycosyltransferase activity"/>
    <property type="evidence" value="ECO:0007669"/>
    <property type="project" value="UniProtKB-KW"/>
</dbReference>
<keyword evidence="4" id="KW-0472">Membrane</keyword>
<feature type="transmembrane region" description="Helical" evidence="4">
    <location>
        <begin position="253"/>
        <end position="273"/>
    </location>
</feature>
<reference evidence="6 7" key="1">
    <citation type="submission" date="2017-10" db="EMBL/GenBank/DDBJ databases">
        <title>Paenichitinophaga pekingensis gen. nov., sp. nov., isolated from activated sludge.</title>
        <authorList>
            <person name="Jin D."/>
            <person name="Kong X."/>
            <person name="Deng Y."/>
            <person name="Bai Z."/>
        </authorList>
    </citation>
    <scope>NUCLEOTIDE SEQUENCE [LARGE SCALE GENOMIC DNA]</scope>
    <source>
        <strain evidence="6 7">13</strain>
    </source>
</reference>
<evidence type="ECO:0000259" key="5">
    <source>
        <dbReference type="Pfam" id="PF00535"/>
    </source>
</evidence>
<dbReference type="AlphaFoldDB" id="A0A291QWY7"/>
<keyword evidence="2" id="KW-0328">Glycosyltransferase</keyword>
<dbReference type="EMBL" id="CP023777">
    <property type="protein sequence ID" value="ATL48447.1"/>
    <property type="molecule type" value="Genomic_DNA"/>
</dbReference>
<evidence type="ECO:0000256" key="3">
    <source>
        <dbReference type="ARBA" id="ARBA00022679"/>
    </source>
</evidence>
<dbReference type="RefSeq" id="WP_098194821.1">
    <property type="nucleotide sequence ID" value="NZ_CP023777.1"/>
</dbReference>
<proteinExistence type="inferred from homology"/>
<dbReference type="CDD" id="cd04186">
    <property type="entry name" value="GT_2_like_c"/>
    <property type="match status" value="1"/>
</dbReference>
<protein>
    <submittedName>
        <fullName evidence="6">dTDP-Rha--alpha-D-GlcNAc-pyrophosphate polyprenol alpha-3-L-rhamnosyltransferase</fullName>
    </submittedName>
</protein>
<evidence type="ECO:0000256" key="1">
    <source>
        <dbReference type="ARBA" id="ARBA00006739"/>
    </source>
</evidence>
<keyword evidence="4" id="KW-0812">Transmembrane</keyword>
<keyword evidence="7" id="KW-1185">Reference proteome</keyword>
<evidence type="ECO:0000313" key="7">
    <source>
        <dbReference type="Proteomes" id="UP000220133"/>
    </source>
</evidence>